<protein>
    <submittedName>
        <fullName evidence="1">Uncharacterized protein</fullName>
    </submittedName>
</protein>
<dbReference type="EMBL" id="KN838674">
    <property type="protein sequence ID" value="KIJ98200.1"/>
    <property type="molecule type" value="Genomic_DNA"/>
</dbReference>
<accession>A0A0C9WZB4</accession>
<proteinExistence type="predicted"/>
<name>A0A0C9WZB4_9AGAR</name>
<reference evidence="1 2" key="1">
    <citation type="submission" date="2014-04" db="EMBL/GenBank/DDBJ databases">
        <authorList>
            <consortium name="DOE Joint Genome Institute"/>
            <person name="Kuo A."/>
            <person name="Kohler A."/>
            <person name="Nagy L.G."/>
            <person name="Floudas D."/>
            <person name="Copeland A."/>
            <person name="Barry K.W."/>
            <person name="Cichocki N."/>
            <person name="Veneault-Fourrey C."/>
            <person name="LaButti K."/>
            <person name="Lindquist E.A."/>
            <person name="Lipzen A."/>
            <person name="Lundell T."/>
            <person name="Morin E."/>
            <person name="Murat C."/>
            <person name="Sun H."/>
            <person name="Tunlid A."/>
            <person name="Henrissat B."/>
            <person name="Grigoriev I.V."/>
            <person name="Hibbett D.S."/>
            <person name="Martin F."/>
            <person name="Nordberg H.P."/>
            <person name="Cantor M.N."/>
            <person name="Hua S.X."/>
        </authorList>
    </citation>
    <scope>NUCLEOTIDE SEQUENCE [LARGE SCALE GENOMIC DNA]</scope>
    <source>
        <strain evidence="1 2">LaAM-08-1</strain>
    </source>
</reference>
<dbReference type="HOGENOM" id="CLU_3032681_0_0_1"/>
<sequence length="55" mass="5897">MIMAGPSLALKKALIKGNNDRQAFFVMILTCVIIEGFVLRSEEGMAAVPTKGEVS</sequence>
<dbReference type="Proteomes" id="UP000054477">
    <property type="component" value="Unassembled WGS sequence"/>
</dbReference>
<gene>
    <name evidence="1" type="ORF">K443DRAFT_680919</name>
</gene>
<evidence type="ECO:0000313" key="1">
    <source>
        <dbReference type="EMBL" id="KIJ98200.1"/>
    </source>
</evidence>
<dbReference type="AlphaFoldDB" id="A0A0C9WZB4"/>
<organism evidence="1 2">
    <name type="scientific">Laccaria amethystina LaAM-08-1</name>
    <dbReference type="NCBI Taxonomy" id="1095629"/>
    <lineage>
        <taxon>Eukaryota</taxon>
        <taxon>Fungi</taxon>
        <taxon>Dikarya</taxon>
        <taxon>Basidiomycota</taxon>
        <taxon>Agaricomycotina</taxon>
        <taxon>Agaricomycetes</taxon>
        <taxon>Agaricomycetidae</taxon>
        <taxon>Agaricales</taxon>
        <taxon>Agaricineae</taxon>
        <taxon>Hydnangiaceae</taxon>
        <taxon>Laccaria</taxon>
    </lineage>
</organism>
<keyword evidence="2" id="KW-1185">Reference proteome</keyword>
<reference evidence="2" key="2">
    <citation type="submission" date="2015-01" db="EMBL/GenBank/DDBJ databases">
        <title>Evolutionary Origins and Diversification of the Mycorrhizal Mutualists.</title>
        <authorList>
            <consortium name="DOE Joint Genome Institute"/>
            <consortium name="Mycorrhizal Genomics Consortium"/>
            <person name="Kohler A."/>
            <person name="Kuo A."/>
            <person name="Nagy L.G."/>
            <person name="Floudas D."/>
            <person name="Copeland A."/>
            <person name="Barry K.W."/>
            <person name="Cichocki N."/>
            <person name="Veneault-Fourrey C."/>
            <person name="LaButti K."/>
            <person name="Lindquist E.A."/>
            <person name="Lipzen A."/>
            <person name="Lundell T."/>
            <person name="Morin E."/>
            <person name="Murat C."/>
            <person name="Riley R."/>
            <person name="Ohm R."/>
            <person name="Sun H."/>
            <person name="Tunlid A."/>
            <person name="Henrissat B."/>
            <person name="Grigoriev I.V."/>
            <person name="Hibbett D.S."/>
            <person name="Martin F."/>
        </authorList>
    </citation>
    <scope>NUCLEOTIDE SEQUENCE [LARGE SCALE GENOMIC DNA]</scope>
    <source>
        <strain evidence="2">LaAM-08-1</strain>
    </source>
</reference>
<evidence type="ECO:0000313" key="2">
    <source>
        <dbReference type="Proteomes" id="UP000054477"/>
    </source>
</evidence>